<dbReference type="AlphaFoldDB" id="A0A2T2X075"/>
<protein>
    <recommendedName>
        <fullName evidence="5">Secreted protein</fullName>
    </recommendedName>
</protein>
<organism evidence="3 4">
    <name type="scientific">Sulfobacillus benefaciens</name>
    <dbReference type="NCBI Taxonomy" id="453960"/>
    <lineage>
        <taxon>Bacteria</taxon>
        <taxon>Bacillati</taxon>
        <taxon>Bacillota</taxon>
        <taxon>Clostridia</taxon>
        <taxon>Eubacteriales</taxon>
        <taxon>Clostridiales Family XVII. Incertae Sedis</taxon>
        <taxon>Sulfobacillus</taxon>
    </lineage>
</organism>
<evidence type="ECO:0000313" key="3">
    <source>
        <dbReference type="EMBL" id="PSR27891.1"/>
    </source>
</evidence>
<keyword evidence="2" id="KW-0732">Signal</keyword>
<feature type="signal peptide" evidence="2">
    <location>
        <begin position="1"/>
        <end position="29"/>
    </location>
</feature>
<evidence type="ECO:0000256" key="2">
    <source>
        <dbReference type="SAM" id="SignalP"/>
    </source>
</evidence>
<keyword evidence="1" id="KW-0812">Transmembrane</keyword>
<gene>
    <name evidence="3" type="ORF">C7B43_10925</name>
</gene>
<evidence type="ECO:0008006" key="5">
    <source>
        <dbReference type="Google" id="ProtNLM"/>
    </source>
</evidence>
<keyword evidence="1" id="KW-0472">Membrane</keyword>
<proteinExistence type="predicted"/>
<sequence>MKSTAIWRAVGALGVTGALMLGMSGSSMAATATEMVRSANGGNGSISITETSATQGTATWTWSGLAVGQYVSVYAAPKTNPSNTTLLPKSSGQVTKAGQYTTNITLPQGDTWTNTEVEMSESGFASGQLPEVPLAAGLPLLLLIPLGISIKRRAART</sequence>
<keyword evidence="1" id="KW-1133">Transmembrane helix</keyword>
<feature type="chain" id="PRO_5015610718" description="Secreted protein" evidence="2">
    <location>
        <begin position="30"/>
        <end position="157"/>
    </location>
</feature>
<accession>A0A2T2X075</accession>
<evidence type="ECO:0000313" key="4">
    <source>
        <dbReference type="Proteomes" id="UP000242699"/>
    </source>
</evidence>
<feature type="transmembrane region" description="Helical" evidence="1">
    <location>
        <begin position="132"/>
        <end position="150"/>
    </location>
</feature>
<name>A0A2T2X075_9FIRM</name>
<dbReference type="Proteomes" id="UP000242699">
    <property type="component" value="Unassembled WGS sequence"/>
</dbReference>
<reference evidence="3 4" key="1">
    <citation type="journal article" date="2014" name="BMC Genomics">
        <title>Comparison of environmental and isolate Sulfobacillus genomes reveals diverse carbon, sulfur, nitrogen, and hydrogen metabolisms.</title>
        <authorList>
            <person name="Justice N.B."/>
            <person name="Norman A."/>
            <person name="Brown C.T."/>
            <person name="Singh A."/>
            <person name="Thomas B.C."/>
            <person name="Banfield J.F."/>
        </authorList>
    </citation>
    <scope>NUCLEOTIDE SEQUENCE [LARGE SCALE GENOMIC DNA]</scope>
    <source>
        <strain evidence="3">AMDSBA1</strain>
    </source>
</reference>
<comment type="caution">
    <text evidence="3">The sequence shown here is derived from an EMBL/GenBank/DDBJ whole genome shotgun (WGS) entry which is preliminary data.</text>
</comment>
<evidence type="ECO:0000256" key="1">
    <source>
        <dbReference type="SAM" id="Phobius"/>
    </source>
</evidence>
<dbReference type="EMBL" id="PXYT01000023">
    <property type="protein sequence ID" value="PSR27891.1"/>
    <property type="molecule type" value="Genomic_DNA"/>
</dbReference>